<protein>
    <recommendedName>
        <fullName evidence="2">EF-hand domain-containing protein</fullName>
    </recommendedName>
</protein>
<dbReference type="Gene3D" id="1.10.238.10">
    <property type="entry name" value="EF-hand"/>
    <property type="match status" value="1"/>
</dbReference>
<dbReference type="Proteomes" id="UP001327560">
    <property type="component" value="Chromosome 7"/>
</dbReference>
<dbReference type="InterPro" id="IPR018247">
    <property type="entry name" value="EF_Hand_1_Ca_BS"/>
</dbReference>
<proteinExistence type="predicted"/>
<dbReference type="SUPFAM" id="SSF47473">
    <property type="entry name" value="EF-hand"/>
    <property type="match status" value="1"/>
</dbReference>
<dbReference type="InterPro" id="IPR011992">
    <property type="entry name" value="EF-hand-dom_pair"/>
</dbReference>
<keyword evidence="4" id="KW-1185">Reference proteome</keyword>
<evidence type="ECO:0000313" key="4">
    <source>
        <dbReference type="Proteomes" id="UP001327560"/>
    </source>
</evidence>
<feature type="domain" description="EF-hand" evidence="2">
    <location>
        <begin position="181"/>
        <end position="216"/>
    </location>
</feature>
<feature type="domain" description="EF-hand" evidence="2">
    <location>
        <begin position="143"/>
        <end position="178"/>
    </location>
</feature>
<organism evidence="3 4">
    <name type="scientific">Canna indica</name>
    <name type="common">Indian-shot</name>
    <dbReference type="NCBI Taxonomy" id="4628"/>
    <lineage>
        <taxon>Eukaryota</taxon>
        <taxon>Viridiplantae</taxon>
        <taxon>Streptophyta</taxon>
        <taxon>Embryophyta</taxon>
        <taxon>Tracheophyta</taxon>
        <taxon>Spermatophyta</taxon>
        <taxon>Magnoliopsida</taxon>
        <taxon>Liliopsida</taxon>
        <taxon>Zingiberales</taxon>
        <taxon>Cannaceae</taxon>
        <taxon>Canna</taxon>
    </lineage>
</organism>
<evidence type="ECO:0000256" key="1">
    <source>
        <dbReference type="ARBA" id="ARBA00022837"/>
    </source>
</evidence>
<dbReference type="EMBL" id="CP136896">
    <property type="protein sequence ID" value="WOL14398.1"/>
    <property type="molecule type" value="Genomic_DNA"/>
</dbReference>
<dbReference type="PROSITE" id="PS50222">
    <property type="entry name" value="EF_HAND_2"/>
    <property type="match status" value="3"/>
</dbReference>
<feature type="domain" description="EF-hand" evidence="2">
    <location>
        <begin position="55"/>
        <end position="90"/>
    </location>
</feature>
<keyword evidence="1" id="KW-0106">Calcium</keyword>
<gene>
    <name evidence="3" type="ORF">Cni_G23178</name>
</gene>
<dbReference type="AlphaFoldDB" id="A0AAQ3QM04"/>
<dbReference type="PANTHER" id="PTHR23064">
    <property type="entry name" value="TROPONIN"/>
    <property type="match status" value="1"/>
</dbReference>
<dbReference type="Pfam" id="PF13499">
    <property type="entry name" value="EF-hand_7"/>
    <property type="match status" value="2"/>
</dbReference>
<dbReference type="InterPro" id="IPR002048">
    <property type="entry name" value="EF_hand_dom"/>
</dbReference>
<dbReference type="CDD" id="cd00051">
    <property type="entry name" value="EFh"/>
    <property type="match status" value="2"/>
</dbReference>
<dbReference type="InterPro" id="IPR052591">
    <property type="entry name" value="CML21-like"/>
</dbReference>
<evidence type="ECO:0000313" key="3">
    <source>
        <dbReference type="EMBL" id="WOL14398.1"/>
    </source>
</evidence>
<sequence>MGGAFAKLKSPFKHRRELQKLKKRLIESIKHKSSSSHKTFRSTNSIIMRFPQFKEGLQNIKHIFEKYDEDSNGTIDHEELKKCLSILQFNLEEKEIDQLYHYCDMNEHNGIQYHEFIVLLCLAYLLAGSSFATHKNGSEQIEATFNMLVEAFAFFDKNGDGKLEKKDFVLALNETSFRNKSPSHIARRRFREMDWNKDGMVNFKEFLYSMIKWIGMETDDDQEILRHIEIW</sequence>
<name>A0AAQ3QM04_9LILI</name>
<dbReference type="SMART" id="SM00054">
    <property type="entry name" value="EFh"/>
    <property type="match status" value="3"/>
</dbReference>
<evidence type="ECO:0000259" key="2">
    <source>
        <dbReference type="PROSITE" id="PS50222"/>
    </source>
</evidence>
<accession>A0AAQ3QM04</accession>
<dbReference type="GO" id="GO:0005509">
    <property type="term" value="F:calcium ion binding"/>
    <property type="evidence" value="ECO:0007669"/>
    <property type="project" value="InterPro"/>
</dbReference>
<reference evidence="3 4" key="1">
    <citation type="submission" date="2023-10" db="EMBL/GenBank/DDBJ databases">
        <title>Chromosome-scale genome assembly provides insights into flower coloration mechanisms of Canna indica.</title>
        <authorList>
            <person name="Li C."/>
        </authorList>
    </citation>
    <scope>NUCLEOTIDE SEQUENCE [LARGE SCALE GENOMIC DNA]</scope>
    <source>
        <tissue evidence="3">Flower</tissue>
    </source>
</reference>
<dbReference type="PROSITE" id="PS00018">
    <property type="entry name" value="EF_HAND_1"/>
    <property type="match status" value="2"/>
</dbReference>